<dbReference type="InterPro" id="IPR018113">
    <property type="entry name" value="PTrfase_EIIB_Cys"/>
</dbReference>
<organism evidence="15 16">
    <name type="scientific">Klebsiella michiganensis</name>
    <dbReference type="NCBI Taxonomy" id="1134687"/>
    <lineage>
        <taxon>Bacteria</taxon>
        <taxon>Pseudomonadati</taxon>
        <taxon>Pseudomonadota</taxon>
        <taxon>Gammaproteobacteria</taxon>
        <taxon>Enterobacterales</taxon>
        <taxon>Enterobacteriaceae</taxon>
        <taxon>Klebsiella/Raoultella group</taxon>
        <taxon>Klebsiella</taxon>
    </lineage>
</organism>
<dbReference type="GO" id="GO:0016301">
    <property type="term" value="F:kinase activity"/>
    <property type="evidence" value="ECO:0007669"/>
    <property type="project" value="UniProtKB-KW"/>
</dbReference>
<dbReference type="AlphaFoldDB" id="A0A2J4YKL4"/>
<dbReference type="PROSITE" id="PS51098">
    <property type="entry name" value="PTS_EIIB_TYPE_1"/>
    <property type="match status" value="1"/>
</dbReference>
<keyword evidence="4" id="KW-0762">Sugar transport</keyword>
<evidence type="ECO:0000256" key="4">
    <source>
        <dbReference type="ARBA" id="ARBA00022597"/>
    </source>
</evidence>
<feature type="transmembrane region" description="Helical" evidence="12">
    <location>
        <begin position="145"/>
        <end position="165"/>
    </location>
</feature>
<dbReference type="GO" id="GO:0005886">
    <property type="term" value="C:plasma membrane"/>
    <property type="evidence" value="ECO:0007669"/>
    <property type="project" value="UniProtKB-SubCell"/>
</dbReference>
<protein>
    <submittedName>
        <fullName evidence="15">PTS beta-glucoside transporter subunit EIIBCA</fullName>
    </submittedName>
</protein>
<reference evidence="15 16" key="1">
    <citation type="submission" date="2017-11" db="EMBL/GenBank/DDBJ databases">
        <authorList>
            <person name="Han C.G."/>
        </authorList>
    </citation>
    <scope>NUCLEOTIDE SEQUENCE [LARGE SCALE GENOMIC DNA]</scope>
    <source>
        <strain evidence="15 16">A2</strain>
    </source>
</reference>
<dbReference type="GO" id="GO:0090589">
    <property type="term" value="F:protein-phosphocysteine-trehalose phosphotransferase system transporter activity"/>
    <property type="evidence" value="ECO:0007669"/>
    <property type="project" value="TreeGrafter"/>
</dbReference>
<evidence type="ECO:0000256" key="1">
    <source>
        <dbReference type="ARBA" id="ARBA00004651"/>
    </source>
</evidence>
<dbReference type="Gene3D" id="3.30.1360.60">
    <property type="entry name" value="Glucose permease domain IIB"/>
    <property type="match status" value="1"/>
</dbReference>
<dbReference type="GO" id="GO:0009401">
    <property type="term" value="P:phosphoenolpyruvate-dependent sugar phosphotransferase system"/>
    <property type="evidence" value="ECO:0007669"/>
    <property type="project" value="UniProtKB-KW"/>
</dbReference>
<evidence type="ECO:0000256" key="2">
    <source>
        <dbReference type="ARBA" id="ARBA00022448"/>
    </source>
</evidence>
<dbReference type="InterPro" id="IPR036878">
    <property type="entry name" value="Glu_permease_IIB"/>
</dbReference>
<evidence type="ECO:0000256" key="5">
    <source>
        <dbReference type="ARBA" id="ARBA00022679"/>
    </source>
</evidence>
<evidence type="ECO:0000256" key="11">
    <source>
        <dbReference type="PROSITE-ProRule" id="PRU00421"/>
    </source>
</evidence>
<keyword evidence="3" id="KW-1003">Cell membrane</keyword>
<feature type="non-terminal residue" evidence="15">
    <location>
        <position position="184"/>
    </location>
</feature>
<dbReference type="FunFam" id="3.30.1360.60:FF:000001">
    <property type="entry name" value="PTS system glucose-specific IIBC component PtsG"/>
    <property type="match status" value="1"/>
</dbReference>
<keyword evidence="10 12" id="KW-0472">Membrane</keyword>
<evidence type="ECO:0000313" key="16">
    <source>
        <dbReference type="Proteomes" id="UP000234661"/>
    </source>
</evidence>
<dbReference type="EMBL" id="PIET01001289">
    <property type="protein sequence ID" value="PLM51350.1"/>
    <property type="molecule type" value="Genomic_DNA"/>
</dbReference>
<reference evidence="15 16" key="2">
    <citation type="submission" date="2018-01" db="EMBL/GenBank/DDBJ databases">
        <title>Genomic study of Klebsiella pneumoniae.</title>
        <authorList>
            <person name="Yang Y."/>
            <person name="Bicalho R."/>
        </authorList>
    </citation>
    <scope>NUCLEOTIDE SEQUENCE [LARGE SCALE GENOMIC DNA]</scope>
    <source>
        <strain evidence="15 16">A2</strain>
    </source>
</reference>
<gene>
    <name evidence="15" type="ORF">CWM85_28965</name>
</gene>
<keyword evidence="9 12" id="KW-1133">Transmembrane helix</keyword>
<comment type="caution">
    <text evidence="15">The sequence shown here is derived from an EMBL/GenBank/DDBJ whole genome shotgun (WGS) entry which is preliminary data.</text>
</comment>
<sequence length="184" mass="19609">MNYNETADKILHAVGGAENIRMLTHCATRLRMEFNDRAKVNDAQIGSLPGVISVVEKGGQFQIVIGNEVQQVYRRLNKALPEKKGPAGGDKNAKPAGIVARIISVISTTFTPVIPAITGAGMIKALLAILKLTGVISETSSTYQLLNIIADAAFFFLPVLLAYGASLKFECNPILAMTLAGVLL</sequence>
<keyword evidence="6" id="KW-0598">Phosphotransferase system</keyword>
<feature type="active site" description="Phosphocysteine intermediate; for EIIB activity" evidence="11">
    <location>
        <position position="26"/>
    </location>
</feature>
<keyword evidence="2" id="KW-0813">Transport</keyword>
<evidence type="ECO:0000256" key="9">
    <source>
        <dbReference type="ARBA" id="ARBA00022989"/>
    </source>
</evidence>
<dbReference type="SUPFAM" id="SSF55604">
    <property type="entry name" value="Glucose permease domain IIB"/>
    <property type="match status" value="1"/>
</dbReference>
<evidence type="ECO:0000259" key="13">
    <source>
        <dbReference type="PROSITE" id="PS51098"/>
    </source>
</evidence>
<dbReference type="Pfam" id="PF00367">
    <property type="entry name" value="PTS_EIIB"/>
    <property type="match status" value="1"/>
</dbReference>
<dbReference type="InterPro" id="IPR001996">
    <property type="entry name" value="PTS_IIB_1"/>
</dbReference>
<dbReference type="InterPro" id="IPR013013">
    <property type="entry name" value="PTS_EIIC_1"/>
</dbReference>
<feature type="domain" description="PTS EIIC type-1" evidence="14">
    <location>
        <begin position="104"/>
        <end position="184"/>
    </location>
</feature>
<evidence type="ECO:0000256" key="10">
    <source>
        <dbReference type="ARBA" id="ARBA00023136"/>
    </source>
</evidence>
<dbReference type="CDD" id="cd00212">
    <property type="entry name" value="PTS_IIB_glc"/>
    <property type="match status" value="1"/>
</dbReference>
<keyword evidence="5" id="KW-0808">Transferase</keyword>
<dbReference type="PROSITE" id="PS51103">
    <property type="entry name" value="PTS_EIIC_TYPE_1"/>
    <property type="match status" value="1"/>
</dbReference>
<dbReference type="GO" id="GO:0008982">
    <property type="term" value="F:protein-N(PI)-phosphohistidine-sugar phosphotransferase activity"/>
    <property type="evidence" value="ECO:0007669"/>
    <property type="project" value="InterPro"/>
</dbReference>
<dbReference type="GO" id="GO:0015771">
    <property type="term" value="P:trehalose transport"/>
    <property type="evidence" value="ECO:0007669"/>
    <property type="project" value="TreeGrafter"/>
</dbReference>
<keyword evidence="8" id="KW-0418">Kinase</keyword>
<evidence type="ECO:0000313" key="15">
    <source>
        <dbReference type="EMBL" id="PLM51350.1"/>
    </source>
</evidence>
<evidence type="ECO:0000256" key="12">
    <source>
        <dbReference type="SAM" id="Phobius"/>
    </source>
</evidence>
<dbReference type="PANTHER" id="PTHR30175">
    <property type="entry name" value="PHOSPHOTRANSFERASE SYSTEM TRANSPORT PROTEIN"/>
    <property type="match status" value="1"/>
</dbReference>
<evidence type="ECO:0000256" key="3">
    <source>
        <dbReference type="ARBA" id="ARBA00022475"/>
    </source>
</evidence>
<name>A0A2J4YKL4_9ENTR</name>
<comment type="subcellular location">
    <subcellularLocation>
        <location evidence="1">Cell membrane</location>
        <topology evidence="1">Multi-pass membrane protein</topology>
    </subcellularLocation>
</comment>
<proteinExistence type="predicted"/>
<feature type="domain" description="PTS EIIB type-1" evidence="13">
    <location>
        <begin position="4"/>
        <end position="86"/>
    </location>
</feature>
<evidence type="ECO:0000259" key="14">
    <source>
        <dbReference type="PROSITE" id="PS51103"/>
    </source>
</evidence>
<evidence type="ECO:0000256" key="6">
    <source>
        <dbReference type="ARBA" id="ARBA00022683"/>
    </source>
</evidence>
<keyword evidence="7 12" id="KW-0812">Transmembrane</keyword>
<feature type="transmembrane region" description="Helical" evidence="12">
    <location>
        <begin position="113"/>
        <end position="133"/>
    </location>
</feature>
<accession>A0A2J4YKL4</accession>
<evidence type="ECO:0000256" key="8">
    <source>
        <dbReference type="ARBA" id="ARBA00022777"/>
    </source>
</evidence>
<dbReference type="PANTHER" id="PTHR30175:SF1">
    <property type="entry name" value="PTS SYSTEM ARBUTIN-, CELLOBIOSE-, AND SALICIN-SPECIFIC EIIBC COMPONENT-RELATED"/>
    <property type="match status" value="1"/>
</dbReference>
<evidence type="ECO:0000256" key="7">
    <source>
        <dbReference type="ARBA" id="ARBA00022692"/>
    </source>
</evidence>
<dbReference type="InterPro" id="IPR050558">
    <property type="entry name" value="PTS_Sugar-Specific_Components"/>
</dbReference>
<dbReference type="Proteomes" id="UP000234661">
    <property type="component" value="Unassembled WGS sequence"/>
</dbReference>